<dbReference type="SUPFAM" id="SSF55174">
    <property type="entry name" value="Alpha-L RNA-binding motif"/>
    <property type="match status" value="1"/>
</dbReference>
<evidence type="ECO:0000256" key="2">
    <source>
        <dbReference type="SAM" id="MobiDB-lite"/>
    </source>
</evidence>
<dbReference type="CDD" id="cd00165">
    <property type="entry name" value="S4"/>
    <property type="match status" value="1"/>
</dbReference>
<feature type="domain" description="RNA-binding S4" evidence="3">
    <location>
        <begin position="1"/>
        <end position="63"/>
    </location>
</feature>
<organism evidence="4 5">
    <name type="scientific">Qipengyuania benthica</name>
    <dbReference type="NCBI Taxonomy" id="3067651"/>
    <lineage>
        <taxon>Bacteria</taxon>
        <taxon>Pseudomonadati</taxon>
        <taxon>Pseudomonadota</taxon>
        <taxon>Alphaproteobacteria</taxon>
        <taxon>Sphingomonadales</taxon>
        <taxon>Erythrobacteraceae</taxon>
        <taxon>Qipengyuania</taxon>
    </lineage>
</organism>
<comment type="caution">
    <text evidence="4">The sequence shown here is derived from an EMBL/GenBank/DDBJ whole genome shotgun (WGS) entry which is preliminary data.</text>
</comment>
<accession>A0ABT9H410</accession>
<name>A0ABT9H410_9SPHN</name>
<reference evidence="4 5" key="1">
    <citation type="submission" date="2023-08" db="EMBL/GenBank/DDBJ databases">
        <title>genomic of DY56.</title>
        <authorList>
            <person name="Wang Y."/>
        </authorList>
    </citation>
    <scope>NUCLEOTIDE SEQUENCE [LARGE SCALE GENOMIC DNA]</scope>
    <source>
        <strain evidence="4 5">DY56-A-20</strain>
    </source>
</reference>
<protein>
    <submittedName>
        <fullName evidence="4">S4 domain-containing protein</fullName>
    </submittedName>
</protein>
<dbReference type="RefSeq" id="WP_305928201.1">
    <property type="nucleotide sequence ID" value="NZ_JAVAIL010000001.1"/>
</dbReference>
<gene>
    <name evidence="4" type="ORF">Q9K01_00205</name>
</gene>
<evidence type="ECO:0000313" key="4">
    <source>
        <dbReference type="EMBL" id="MDP4538047.1"/>
    </source>
</evidence>
<feature type="region of interest" description="Disordered" evidence="2">
    <location>
        <begin position="84"/>
        <end position="103"/>
    </location>
</feature>
<dbReference type="SMART" id="SM00363">
    <property type="entry name" value="S4"/>
    <property type="match status" value="1"/>
</dbReference>
<evidence type="ECO:0000259" key="3">
    <source>
        <dbReference type="SMART" id="SM00363"/>
    </source>
</evidence>
<dbReference type="Gene3D" id="3.10.290.10">
    <property type="entry name" value="RNA-binding S4 domain"/>
    <property type="match status" value="1"/>
</dbReference>
<keyword evidence="1" id="KW-0694">RNA-binding</keyword>
<proteinExistence type="predicted"/>
<dbReference type="Proteomes" id="UP001235664">
    <property type="component" value="Unassembled WGS sequence"/>
</dbReference>
<evidence type="ECO:0000313" key="5">
    <source>
        <dbReference type="Proteomes" id="UP001235664"/>
    </source>
</evidence>
<dbReference type="InterPro" id="IPR036986">
    <property type="entry name" value="S4_RNA-bd_sf"/>
</dbReference>
<keyword evidence="5" id="KW-1185">Reference proteome</keyword>
<sequence length="103" mass="11234">MRIDRLLYFLRFARSRSLAAGIVGSGQLRRNGERIMRASQPMAPGDVLTIPLGSQVRLVELLALPTRRGPPAEARACYRMLDPNGQTDLAAAQTPSPRGHADP</sequence>
<dbReference type="InterPro" id="IPR002942">
    <property type="entry name" value="S4_RNA-bd"/>
</dbReference>
<evidence type="ECO:0000256" key="1">
    <source>
        <dbReference type="PROSITE-ProRule" id="PRU00182"/>
    </source>
</evidence>
<dbReference type="Pfam" id="PF01479">
    <property type="entry name" value="S4"/>
    <property type="match status" value="1"/>
</dbReference>
<dbReference type="EMBL" id="JAVAIL010000001">
    <property type="protein sequence ID" value="MDP4538047.1"/>
    <property type="molecule type" value="Genomic_DNA"/>
</dbReference>
<dbReference type="PROSITE" id="PS50889">
    <property type="entry name" value="S4"/>
    <property type="match status" value="1"/>
</dbReference>